<organism evidence="2 3">
    <name type="scientific">Hypocrea atroviridis (strain ATCC 20476 / IMI 206040)</name>
    <name type="common">Trichoderma atroviride</name>
    <dbReference type="NCBI Taxonomy" id="452589"/>
    <lineage>
        <taxon>Eukaryota</taxon>
        <taxon>Fungi</taxon>
        <taxon>Dikarya</taxon>
        <taxon>Ascomycota</taxon>
        <taxon>Pezizomycotina</taxon>
        <taxon>Sordariomycetes</taxon>
        <taxon>Hypocreomycetidae</taxon>
        <taxon>Hypocreales</taxon>
        <taxon>Hypocreaceae</taxon>
        <taxon>Trichoderma</taxon>
    </lineage>
</organism>
<dbReference type="InterPro" id="IPR010730">
    <property type="entry name" value="HET"/>
</dbReference>
<reference evidence="2 3" key="1">
    <citation type="journal article" date="2011" name="Genome Biol.">
        <title>Comparative genome sequence analysis underscores mycoparasitism as the ancestral life style of Trichoderma.</title>
        <authorList>
            <person name="Kubicek C.P."/>
            <person name="Herrera-Estrella A."/>
            <person name="Seidl-Seiboth V."/>
            <person name="Martinez D.A."/>
            <person name="Druzhinina I.S."/>
            <person name="Thon M."/>
            <person name="Zeilinger S."/>
            <person name="Casas-Flores S."/>
            <person name="Horwitz B.A."/>
            <person name="Mukherjee P.K."/>
            <person name="Mukherjee M."/>
            <person name="Kredics L."/>
            <person name="Alcaraz L.D."/>
            <person name="Aerts A."/>
            <person name="Antal Z."/>
            <person name="Atanasova L."/>
            <person name="Cervantes-Badillo M.G."/>
            <person name="Challacombe J."/>
            <person name="Chertkov O."/>
            <person name="McCluskey K."/>
            <person name="Coulpier F."/>
            <person name="Deshpande N."/>
            <person name="von Doehren H."/>
            <person name="Ebbole D.J."/>
            <person name="Esquivel-Naranjo E.U."/>
            <person name="Fekete E."/>
            <person name="Flipphi M."/>
            <person name="Glaser F."/>
            <person name="Gomez-Rodriguez E.Y."/>
            <person name="Gruber S."/>
            <person name="Han C."/>
            <person name="Henrissat B."/>
            <person name="Hermosa R."/>
            <person name="Hernandez-Onate M."/>
            <person name="Karaffa L."/>
            <person name="Kosti I."/>
            <person name="Le Crom S."/>
            <person name="Lindquist E."/>
            <person name="Lucas S."/>
            <person name="Luebeck M."/>
            <person name="Luebeck P.S."/>
            <person name="Margeot A."/>
            <person name="Metz B."/>
            <person name="Misra M."/>
            <person name="Nevalainen H."/>
            <person name="Omann M."/>
            <person name="Packer N."/>
            <person name="Perrone G."/>
            <person name="Uresti-Rivera E.E."/>
            <person name="Salamov A."/>
            <person name="Schmoll M."/>
            <person name="Seiboth B."/>
            <person name="Shapiro H."/>
            <person name="Sukno S."/>
            <person name="Tamayo-Ramos J.A."/>
            <person name="Tisch D."/>
            <person name="Wiest A."/>
            <person name="Wilkinson H.H."/>
            <person name="Zhang M."/>
            <person name="Coutinho P.M."/>
            <person name="Kenerley C.M."/>
            <person name="Monte E."/>
            <person name="Baker S.E."/>
            <person name="Grigoriev I.V."/>
        </authorList>
    </citation>
    <scope>NUCLEOTIDE SEQUENCE [LARGE SCALE GENOMIC DNA]</scope>
    <source>
        <strain evidence="3">ATCC 20476 / IMI 206040</strain>
    </source>
</reference>
<dbReference type="Pfam" id="PF06985">
    <property type="entry name" value="HET"/>
    <property type="match status" value="1"/>
</dbReference>
<dbReference type="OMA" id="NDGIECH"/>
<evidence type="ECO:0000313" key="2">
    <source>
        <dbReference type="EMBL" id="EHK48775.1"/>
    </source>
</evidence>
<dbReference type="AlphaFoldDB" id="G9NLL3"/>
<dbReference type="eggNOG" id="ENOG502RW4W">
    <property type="taxonomic scope" value="Eukaryota"/>
</dbReference>
<dbReference type="EMBL" id="ABDG02000018">
    <property type="protein sequence ID" value="EHK48775.1"/>
    <property type="molecule type" value="Genomic_DNA"/>
</dbReference>
<keyword evidence="3" id="KW-1185">Reference proteome</keyword>
<comment type="caution">
    <text evidence="2">The sequence shown here is derived from an EMBL/GenBank/DDBJ whole genome shotgun (WGS) entry which is preliminary data.</text>
</comment>
<gene>
    <name evidence="2" type="ORF">TRIATDRAFT_180369</name>
</gene>
<name>G9NLL3_HYPAI</name>
<evidence type="ECO:0000259" key="1">
    <source>
        <dbReference type="Pfam" id="PF06985"/>
    </source>
</evidence>
<sequence>EIRVLVLHPGEKGSPIKCSLQHGGLRSKRPGFEALSYVWGNPAVTNDITCDNRKRAVGKNLYDALERLRLPDKDRVLWVDALCINQSDNKEKTQQVRIMGEIYTRAQRVLIWLGNGDD</sequence>
<evidence type="ECO:0000313" key="3">
    <source>
        <dbReference type="Proteomes" id="UP000005426"/>
    </source>
</evidence>
<dbReference type="Proteomes" id="UP000005426">
    <property type="component" value="Unassembled WGS sequence"/>
</dbReference>
<feature type="non-terminal residue" evidence="2">
    <location>
        <position position="118"/>
    </location>
</feature>
<dbReference type="PANTHER" id="PTHR24148:SF64">
    <property type="entry name" value="HETEROKARYON INCOMPATIBILITY DOMAIN-CONTAINING PROTEIN"/>
    <property type="match status" value="1"/>
</dbReference>
<dbReference type="HOGENOM" id="CLU_004184_6_2_1"/>
<proteinExistence type="predicted"/>
<dbReference type="PANTHER" id="PTHR24148">
    <property type="entry name" value="ANKYRIN REPEAT DOMAIN-CONTAINING PROTEIN 39 HOMOLOG-RELATED"/>
    <property type="match status" value="1"/>
</dbReference>
<dbReference type="OrthoDB" id="4899362at2759"/>
<protein>
    <recommendedName>
        <fullName evidence="1">Heterokaryon incompatibility domain-containing protein</fullName>
    </recommendedName>
</protein>
<dbReference type="InterPro" id="IPR052895">
    <property type="entry name" value="HetReg/Transcr_Mod"/>
</dbReference>
<feature type="domain" description="Heterokaryon incompatibility" evidence="1">
    <location>
        <begin position="32"/>
        <end position="117"/>
    </location>
</feature>
<accession>G9NLL3</accession>
<feature type="non-terminal residue" evidence="2">
    <location>
        <position position="1"/>
    </location>
</feature>